<organism evidence="1">
    <name type="scientific">Brugia malayi</name>
    <name type="common">Filarial nematode worm</name>
    <dbReference type="NCBI Taxonomy" id="6279"/>
    <lineage>
        <taxon>Eukaryota</taxon>
        <taxon>Metazoa</taxon>
        <taxon>Ecdysozoa</taxon>
        <taxon>Nematoda</taxon>
        <taxon>Chromadorea</taxon>
        <taxon>Rhabditida</taxon>
        <taxon>Spirurina</taxon>
        <taxon>Spiruromorpha</taxon>
        <taxon>Filarioidea</taxon>
        <taxon>Onchocercidae</taxon>
        <taxon>Brugia</taxon>
    </lineage>
</organism>
<dbReference type="EMBL" id="LN856957">
    <property type="protein sequence ID" value="CDP96094.1"/>
    <property type="molecule type" value="Genomic_DNA"/>
</dbReference>
<evidence type="ECO:0000313" key="1">
    <source>
        <dbReference type="EMBL" id="CDP96094.1"/>
    </source>
</evidence>
<reference evidence="1" key="1">
    <citation type="journal article" date="2007" name="Science">
        <title>Draft genome of the filarial nematode parasite Brugia malayi.</title>
        <authorList>
            <person name="Ghedin E."/>
            <person name="Wang S."/>
            <person name="Spiro D."/>
            <person name="Caler E."/>
            <person name="Zhao Q."/>
            <person name="Crabtree J."/>
            <person name="Allen J.E."/>
            <person name="Delcher A.L."/>
            <person name="Guiliano D.B."/>
            <person name="Miranda-Saavedra D."/>
            <person name="Angiuoli S.V."/>
            <person name="Creasy T."/>
            <person name="Amedeo P."/>
            <person name="Haas B."/>
            <person name="El-Sayed N.M."/>
            <person name="Wortman J.R."/>
            <person name="Feldblyum T."/>
            <person name="Tallon L."/>
            <person name="Schatz M."/>
            <person name="Shumway M."/>
            <person name="Koo H."/>
            <person name="Salzberg S.L."/>
            <person name="Schobel S."/>
            <person name="Pertea M."/>
            <person name="Pop M."/>
            <person name="White O."/>
            <person name="Barton G.J."/>
            <person name="Carlow C.K."/>
            <person name="Crawford M.J."/>
            <person name="Daub J."/>
            <person name="Dimmic M.W."/>
            <person name="Estes C.F."/>
            <person name="Foster J.M."/>
            <person name="Ganatra M."/>
            <person name="Gregory W.F."/>
            <person name="Johnson N.M."/>
            <person name="Jin J."/>
            <person name="Komuniecki R."/>
            <person name="Korf I."/>
            <person name="Kumar S."/>
            <person name="Laney S."/>
            <person name="Li B.W."/>
            <person name="Li W."/>
            <person name="Lindblom T.H."/>
            <person name="Lustigman S."/>
            <person name="Ma D."/>
            <person name="Maina C.V."/>
            <person name="Martin D.M."/>
            <person name="McCarter J.P."/>
            <person name="McReynolds L."/>
            <person name="Mitreva M."/>
            <person name="Nutman T.B."/>
            <person name="Parkinson J."/>
            <person name="Peregrin-Alvarez J.M."/>
            <person name="Poole C."/>
            <person name="Ren Q."/>
            <person name="Saunders L."/>
            <person name="Sluder A.E."/>
            <person name="Smith K."/>
            <person name="Stanke M."/>
            <person name="Unnasch T.R."/>
            <person name="Ware J."/>
            <person name="Wei A.D."/>
            <person name="Weil G."/>
            <person name="Williams D.J."/>
            <person name="Zhang Y."/>
            <person name="Williams S.A."/>
            <person name="Fraser-Liggett C."/>
            <person name="Slatko B."/>
            <person name="Blaxter M.L."/>
            <person name="Scott A.L."/>
        </authorList>
    </citation>
    <scope>NUCLEOTIDE SEQUENCE</scope>
    <source>
        <strain evidence="1">FR3</strain>
    </source>
</reference>
<reference evidence="1" key="2">
    <citation type="submission" date="2012-12" db="EMBL/GenBank/DDBJ databases">
        <authorList>
            <person name="Gao Y.W."/>
            <person name="Fan S.T."/>
            <person name="Sun H.T."/>
            <person name="Wang Z."/>
            <person name="Gao X.L."/>
            <person name="Li Y.G."/>
            <person name="Wang T.C."/>
            <person name="Zhang K."/>
            <person name="Xu W.W."/>
            <person name="Yu Z.J."/>
            <person name="Xia X.Z."/>
        </authorList>
    </citation>
    <scope>NUCLEOTIDE SEQUENCE</scope>
    <source>
        <strain evidence="1">FR3</strain>
    </source>
</reference>
<gene>
    <name evidence="1" type="ORF">Bm13463</name>
    <name evidence="1" type="ORF">BM_Bm13463</name>
</gene>
<proteinExistence type="predicted"/>
<accession>A0A0K0IXX0</accession>
<dbReference type="AlphaFoldDB" id="A0A0K0IXX0"/>
<name>A0A0K0IXX0_BRUMA</name>
<sequence length="41" mass="5013">MYFFNSPFETIQFDHCQRNKLTSEQRRETRAVALCSEYDIH</sequence>
<protein>
    <submittedName>
        <fullName evidence="1">Bm13463</fullName>
    </submittedName>
</protein>